<comment type="function">
    <text evidence="10">Pulmonary surfactant-associated proteins promote alveolar stability by lowering the surface tension at the air-liquid interface in the peripheral air spaces. SP-B increases the collapse pressure of palmitic acid to nearly 70 millinewtons per meter.</text>
</comment>
<dbReference type="PROSITE" id="PS51257">
    <property type="entry name" value="PROKAR_LIPOPROTEIN"/>
    <property type="match status" value="1"/>
</dbReference>
<dbReference type="SMART" id="SM00741">
    <property type="entry name" value="SapB"/>
    <property type="match status" value="2"/>
</dbReference>
<organism evidence="15 16">
    <name type="scientific">Lupinus luteus</name>
    <name type="common">European yellow lupine</name>
    <dbReference type="NCBI Taxonomy" id="3873"/>
    <lineage>
        <taxon>Eukaryota</taxon>
        <taxon>Viridiplantae</taxon>
        <taxon>Streptophyta</taxon>
        <taxon>Embryophyta</taxon>
        <taxon>Tracheophyta</taxon>
        <taxon>Spermatophyta</taxon>
        <taxon>Magnoliopsida</taxon>
        <taxon>eudicotyledons</taxon>
        <taxon>Gunneridae</taxon>
        <taxon>Pentapetalae</taxon>
        <taxon>rosids</taxon>
        <taxon>fabids</taxon>
        <taxon>Fabales</taxon>
        <taxon>Fabaceae</taxon>
        <taxon>Papilionoideae</taxon>
        <taxon>50 kb inversion clade</taxon>
        <taxon>genistoids sensu lato</taxon>
        <taxon>core genistoids</taxon>
        <taxon>Genisteae</taxon>
        <taxon>Lupinus</taxon>
    </lineage>
</organism>
<evidence type="ECO:0000256" key="10">
    <source>
        <dbReference type="ARBA" id="ARBA00037221"/>
    </source>
</evidence>
<comment type="caution">
    <text evidence="15">The sequence shown here is derived from an EMBL/GenBank/DDBJ whole genome shotgun (WGS) entry which is preliminary data.</text>
</comment>
<evidence type="ECO:0000313" key="15">
    <source>
        <dbReference type="EMBL" id="CAL0306289.1"/>
    </source>
</evidence>
<keyword evidence="3" id="KW-0645">Protease</keyword>
<protein>
    <recommendedName>
        <fullName evidence="11">Pulmonary surfactant-associated protein B</fullName>
    </recommendedName>
    <alternativeName>
        <fullName evidence="12">Pulmonary surfactant-associated proteolipid SPL(Phe)</fullName>
    </alternativeName>
</protein>
<dbReference type="Pfam" id="PF03489">
    <property type="entry name" value="SapB_2"/>
    <property type="match status" value="2"/>
</dbReference>
<evidence type="ECO:0000256" key="7">
    <source>
        <dbReference type="ARBA" id="ARBA00023145"/>
    </source>
</evidence>
<dbReference type="InterPro" id="IPR008138">
    <property type="entry name" value="SapB_2"/>
</dbReference>
<dbReference type="Pfam" id="PF05184">
    <property type="entry name" value="SapB_1"/>
    <property type="match status" value="1"/>
</dbReference>
<evidence type="ECO:0000256" key="9">
    <source>
        <dbReference type="ARBA" id="ARBA00023180"/>
    </source>
</evidence>
<dbReference type="GO" id="GO:0006508">
    <property type="term" value="P:proteolysis"/>
    <property type="evidence" value="ECO:0007669"/>
    <property type="project" value="UniProtKB-KW"/>
</dbReference>
<feature type="chain" id="PRO_5043427114" description="Pulmonary surfactant-associated protein B" evidence="13">
    <location>
        <begin position="23"/>
        <end position="216"/>
    </location>
</feature>
<dbReference type="PROSITE" id="PS50015">
    <property type="entry name" value="SAP_B"/>
    <property type="match status" value="2"/>
</dbReference>
<keyword evidence="5" id="KW-0677">Repeat</keyword>
<dbReference type="FunFam" id="1.10.225.10:FF:000008">
    <property type="entry name" value="Pulmonary surfactant-associated protein B"/>
    <property type="match status" value="1"/>
</dbReference>
<dbReference type="SUPFAM" id="SSF47862">
    <property type="entry name" value="Saposin"/>
    <property type="match status" value="2"/>
</dbReference>
<dbReference type="PANTHER" id="PTHR11480">
    <property type="entry name" value="SAPOSIN-RELATED"/>
    <property type="match status" value="1"/>
</dbReference>
<evidence type="ECO:0000256" key="5">
    <source>
        <dbReference type="ARBA" id="ARBA00022737"/>
    </source>
</evidence>
<evidence type="ECO:0000259" key="14">
    <source>
        <dbReference type="PROSITE" id="PS50015"/>
    </source>
</evidence>
<dbReference type="GO" id="GO:0005576">
    <property type="term" value="C:extracellular region"/>
    <property type="evidence" value="ECO:0007669"/>
    <property type="project" value="UniProtKB-SubCell"/>
</dbReference>
<keyword evidence="9" id="KW-0325">Glycoprotein</keyword>
<dbReference type="Proteomes" id="UP001497480">
    <property type="component" value="Unassembled WGS sequence"/>
</dbReference>
<keyword evidence="6" id="KW-0378">Hydrolase</keyword>
<keyword evidence="7" id="KW-0865">Zymogen</keyword>
<gene>
    <name evidence="15" type="ORF">LLUT_LOCUS7349</name>
</gene>
<evidence type="ECO:0000313" key="16">
    <source>
        <dbReference type="Proteomes" id="UP001497480"/>
    </source>
</evidence>
<dbReference type="GO" id="GO:0004190">
    <property type="term" value="F:aspartic-type endopeptidase activity"/>
    <property type="evidence" value="ECO:0007669"/>
    <property type="project" value="UniProtKB-KW"/>
</dbReference>
<dbReference type="InterPro" id="IPR007856">
    <property type="entry name" value="SapB_1"/>
</dbReference>
<accession>A0AAV1WAA4</accession>
<reference evidence="15 16" key="1">
    <citation type="submission" date="2024-03" db="EMBL/GenBank/DDBJ databases">
        <authorList>
            <person name="Martinez-Hernandez J."/>
        </authorList>
    </citation>
    <scope>NUCLEOTIDE SEQUENCE [LARGE SCALE GENOMIC DNA]</scope>
</reference>
<feature type="signal peptide" evidence="13">
    <location>
        <begin position="1"/>
        <end position="22"/>
    </location>
</feature>
<keyword evidence="6" id="KW-0064">Aspartyl protease</keyword>
<evidence type="ECO:0000256" key="11">
    <source>
        <dbReference type="ARBA" id="ARBA00041094"/>
    </source>
</evidence>
<evidence type="ECO:0000256" key="12">
    <source>
        <dbReference type="ARBA" id="ARBA00041785"/>
    </source>
</evidence>
<sequence>MGGRLTGFLFLIVLGAALSCDARQMRIANTDTSISDLPNAVLNEKSDVCALCEEYTVEALDYLDNENNQKEIIRTLHNTCYQMLSFKKQCIELVDYYASLFFSQIASVQPGELCKKFSLCPNSTNTSQVQENSCGFCRDTVSALVVKLNDPDTELQIMQAVLKMCNSMENLTKNCKRMVSEYGPLIFVNAEKFLKTDEICTALHACPATTEVSQES</sequence>
<keyword evidence="16" id="KW-1185">Reference proteome</keyword>
<dbReference type="Gene3D" id="1.10.225.10">
    <property type="entry name" value="Saposin-like"/>
    <property type="match status" value="2"/>
</dbReference>
<comment type="subcellular location">
    <subcellularLocation>
        <location evidence="1">Secreted</location>
        <location evidence="1">Extracellular space</location>
    </subcellularLocation>
</comment>
<evidence type="ECO:0000256" key="8">
    <source>
        <dbReference type="ARBA" id="ARBA00023157"/>
    </source>
</evidence>
<keyword evidence="8" id="KW-1015">Disulfide bond</keyword>
<dbReference type="InterPro" id="IPR008139">
    <property type="entry name" value="SaposinB_dom"/>
</dbReference>
<keyword evidence="2" id="KW-0964">Secreted</keyword>
<feature type="domain" description="Saposin B-type" evidence="14">
    <location>
        <begin position="45"/>
        <end position="124"/>
    </location>
</feature>
<feature type="domain" description="Saposin B-type" evidence="14">
    <location>
        <begin position="130"/>
        <end position="210"/>
    </location>
</feature>
<evidence type="ECO:0000256" key="2">
    <source>
        <dbReference type="ARBA" id="ARBA00022525"/>
    </source>
</evidence>
<keyword evidence="4 13" id="KW-0732">Signal</keyword>
<dbReference type="InterPro" id="IPR011001">
    <property type="entry name" value="Saposin-like"/>
</dbReference>
<dbReference type="InterPro" id="IPR051428">
    <property type="entry name" value="Sphingo_Act-Surfact_Prot"/>
</dbReference>
<evidence type="ECO:0000256" key="6">
    <source>
        <dbReference type="ARBA" id="ARBA00022750"/>
    </source>
</evidence>
<evidence type="ECO:0000256" key="4">
    <source>
        <dbReference type="ARBA" id="ARBA00022729"/>
    </source>
</evidence>
<proteinExistence type="predicted"/>
<dbReference type="PANTHER" id="PTHR11480:SF3">
    <property type="entry name" value="BCDNA.GH08312"/>
    <property type="match status" value="1"/>
</dbReference>
<evidence type="ECO:0000256" key="3">
    <source>
        <dbReference type="ARBA" id="ARBA00022670"/>
    </source>
</evidence>
<dbReference type="AlphaFoldDB" id="A0AAV1WAA4"/>
<evidence type="ECO:0000256" key="1">
    <source>
        <dbReference type="ARBA" id="ARBA00004239"/>
    </source>
</evidence>
<evidence type="ECO:0000256" key="13">
    <source>
        <dbReference type="SAM" id="SignalP"/>
    </source>
</evidence>
<dbReference type="GO" id="GO:0006629">
    <property type="term" value="P:lipid metabolic process"/>
    <property type="evidence" value="ECO:0007669"/>
    <property type="project" value="InterPro"/>
</dbReference>
<dbReference type="EMBL" id="CAXHTB010000005">
    <property type="protein sequence ID" value="CAL0306289.1"/>
    <property type="molecule type" value="Genomic_DNA"/>
</dbReference>
<name>A0AAV1WAA4_LUPLU</name>